<protein>
    <submittedName>
        <fullName evidence="4">5'-nucleotidase C-terminal domain-containing protein</fullName>
    </submittedName>
</protein>
<dbReference type="PRINTS" id="PR01607">
    <property type="entry name" value="APYRASEFAMLY"/>
</dbReference>
<dbReference type="PROSITE" id="PS51272">
    <property type="entry name" value="SLH"/>
    <property type="match status" value="2"/>
</dbReference>
<comment type="caution">
    <text evidence="4">The sequence shown here is derived from an EMBL/GenBank/DDBJ whole genome shotgun (WGS) entry which is preliminary data.</text>
</comment>
<dbReference type="InterPro" id="IPR029052">
    <property type="entry name" value="Metallo-depent_PP-like"/>
</dbReference>
<sequence length="723" mass="77538">MKKKRMYSATALAAFTAVAVGATGILAEVAIFTDVSANHPYAEGINALTAAGVVKGFGDGTFKPDTTVTRGQAAKMITGALKLDTTNVKNPNFKDIETSNQYYSQIAALVATGFVNGYEDGTFRTADKITHSQFAKILTNVSAVYPVDATALLTEAKVVFNPTKQLTRGELSSVLATMLAGATPAPEPQPEPTPEPETNNYKLSIMHVNDTHGRVEEFPKLMTAVNEQRAKNPDALLLHAGDIFSGTLYSNEFEGQADLPFINALKFDAITLGNHEFDLGSSPEGHKALVDFIKAAQFPVLTANVDFSKDALFTGMFSDLVSSEPENGKIYSGMIKEVNGEKVGIFGLTTAETKDISSPGSIVFEDYIEEATKAVKAFEDKGVNKIIALTHIGFDDNAAYDNDQILAKSVPGIDIIVGGHTHTELKEPFIVDTNTVGEKKDATLIVQAKEYAGFLGTLNVDFDEKGVIVKHDGQLIEVGKLADDAEGLKMLAPFKEKVDAISATEIGVTLTEELVSPRTSETVTVGVRNSETVLGNIITDGMLTKAKQFTDKKVVMAMQNGGGIRAAIPAGNITTGQVITVLPFGNTLALMDVTGAELKEAFEHSVKDAPKESGGFLHISGAKLEYDSSKEVGSRVVSLKYYDEATKAYVDVADNETYTVATNAFTAKGGDGFNMFKKAYEAGRVTDLGLSDWENLKEQLLSMKEIKFTTEGRIVDTAATQEK</sequence>
<keyword evidence="2" id="KW-0378">Hydrolase</keyword>
<dbReference type="Gene3D" id="3.90.780.10">
    <property type="entry name" value="5'-Nucleotidase, C-terminal domain"/>
    <property type="match status" value="1"/>
</dbReference>
<evidence type="ECO:0000256" key="1">
    <source>
        <dbReference type="ARBA" id="ARBA00022729"/>
    </source>
</evidence>
<keyword evidence="5" id="KW-1185">Reference proteome</keyword>
<dbReference type="Pfam" id="PF02872">
    <property type="entry name" value="5_nucleotid_C"/>
    <property type="match status" value="1"/>
</dbReference>
<evidence type="ECO:0000256" key="2">
    <source>
        <dbReference type="RuleBase" id="RU362119"/>
    </source>
</evidence>
<evidence type="ECO:0000259" key="3">
    <source>
        <dbReference type="PROSITE" id="PS51272"/>
    </source>
</evidence>
<dbReference type="InterPro" id="IPR036907">
    <property type="entry name" value="5'-Nucleotdase_C_sf"/>
</dbReference>
<feature type="chain" id="PRO_5044976829" evidence="2">
    <location>
        <begin position="23"/>
        <end position="723"/>
    </location>
</feature>
<organism evidence="4 5">
    <name type="scientific">Solibacillus merdavium</name>
    <dbReference type="NCBI Taxonomy" id="2762218"/>
    <lineage>
        <taxon>Bacteria</taxon>
        <taxon>Bacillati</taxon>
        <taxon>Bacillota</taxon>
        <taxon>Bacilli</taxon>
        <taxon>Bacillales</taxon>
        <taxon>Caryophanaceae</taxon>
        <taxon>Solibacillus</taxon>
    </lineage>
</organism>
<dbReference type="InterPro" id="IPR008334">
    <property type="entry name" value="5'-Nucleotdase_C"/>
</dbReference>
<dbReference type="InterPro" id="IPR004843">
    <property type="entry name" value="Calcineurin-like_PHP"/>
</dbReference>
<dbReference type="EMBL" id="JACSPW010000005">
    <property type="protein sequence ID" value="MBD8032874.1"/>
    <property type="molecule type" value="Genomic_DNA"/>
</dbReference>
<evidence type="ECO:0000313" key="4">
    <source>
        <dbReference type="EMBL" id="MBD8032874.1"/>
    </source>
</evidence>
<dbReference type="SUPFAM" id="SSF55816">
    <property type="entry name" value="5'-nucleotidase (syn. UDP-sugar hydrolase), C-terminal domain"/>
    <property type="match status" value="1"/>
</dbReference>
<dbReference type="PROSITE" id="PS00786">
    <property type="entry name" value="5_NUCLEOTIDASE_2"/>
    <property type="match status" value="1"/>
</dbReference>
<feature type="domain" description="SLH" evidence="3">
    <location>
        <begin position="92"/>
        <end position="152"/>
    </location>
</feature>
<feature type="signal peptide" evidence="2">
    <location>
        <begin position="1"/>
        <end position="22"/>
    </location>
</feature>
<gene>
    <name evidence="4" type="ORF">H9632_07320</name>
</gene>
<reference evidence="4 5" key="1">
    <citation type="submission" date="2020-08" db="EMBL/GenBank/DDBJ databases">
        <title>A Genomic Blueprint of the Chicken Gut Microbiome.</title>
        <authorList>
            <person name="Gilroy R."/>
            <person name="Ravi A."/>
            <person name="Getino M."/>
            <person name="Pursley I."/>
            <person name="Horton D.L."/>
            <person name="Alikhan N.-F."/>
            <person name="Baker D."/>
            <person name="Gharbi K."/>
            <person name="Hall N."/>
            <person name="Watson M."/>
            <person name="Adriaenssens E.M."/>
            <person name="Foster-Nyarko E."/>
            <person name="Jarju S."/>
            <person name="Secka A."/>
            <person name="Antonio M."/>
            <person name="Oren A."/>
            <person name="Chaudhuri R."/>
            <person name="La Ragione R.M."/>
            <person name="Hildebrand F."/>
            <person name="Pallen M.J."/>
        </authorList>
    </citation>
    <scope>NUCLEOTIDE SEQUENCE [LARGE SCALE GENOMIC DNA]</scope>
    <source>
        <strain evidence="4 5">Sa1YVA6</strain>
    </source>
</reference>
<dbReference type="InterPro" id="IPR006146">
    <property type="entry name" value="5'-Nucleotdase_CS"/>
</dbReference>
<dbReference type="InterPro" id="IPR006179">
    <property type="entry name" value="5_nucleotidase/apyrase"/>
</dbReference>
<accession>A0ABR8XLU0</accession>
<proteinExistence type="inferred from homology"/>
<dbReference type="RefSeq" id="WP_191703457.1">
    <property type="nucleotide sequence ID" value="NZ_JACSPW010000005.1"/>
</dbReference>
<dbReference type="Proteomes" id="UP000600565">
    <property type="component" value="Unassembled WGS sequence"/>
</dbReference>
<dbReference type="Pfam" id="PF00149">
    <property type="entry name" value="Metallophos"/>
    <property type="match status" value="1"/>
</dbReference>
<keyword evidence="2" id="KW-0547">Nucleotide-binding</keyword>
<evidence type="ECO:0000313" key="5">
    <source>
        <dbReference type="Proteomes" id="UP000600565"/>
    </source>
</evidence>
<comment type="similarity">
    <text evidence="2">Belongs to the 5'-nucleotidase family.</text>
</comment>
<dbReference type="Gene3D" id="3.60.21.10">
    <property type="match status" value="1"/>
</dbReference>
<dbReference type="PANTHER" id="PTHR11575:SF24">
    <property type="entry name" value="5'-NUCLEOTIDASE"/>
    <property type="match status" value="1"/>
</dbReference>
<dbReference type="InterPro" id="IPR001119">
    <property type="entry name" value="SLH_dom"/>
</dbReference>
<dbReference type="PANTHER" id="PTHR11575">
    <property type="entry name" value="5'-NUCLEOTIDASE-RELATED"/>
    <property type="match status" value="1"/>
</dbReference>
<dbReference type="Pfam" id="PF00395">
    <property type="entry name" value="SLH"/>
    <property type="match status" value="2"/>
</dbReference>
<feature type="domain" description="SLH" evidence="3">
    <location>
        <begin position="28"/>
        <end position="91"/>
    </location>
</feature>
<name>A0ABR8XLU0_9BACL</name>
<dbReference type="SUPFAM" id="SSF56300">
    <property type="entry name" value="Metallo-dependent phosphatases"/>
    <property type="match status" value="1"/>
</dbReference>
<keyword evidence="1 2" id="KW-0732">Signal</keyword>